<keyword evidence="2" id="KW-0804">Transcription</keyword>
<evidence type="ECO:0000313" key="4">
    <source>
        <dbReference type="EMBL" id="RZC56224.1"/>
    </source>
</evidence>
<dbReference type="PANTHER" id="PTHR31636">
    <property type="entry name" value="OSJNBA0084A10.13 PROTEIN-RELATED"/>
    <property type="match status" value="1"/>
</dbReference>
<sequence>MMNAVFACENYEFEGDQEVYGDPTRIYEKKERIVNRNELHPFSGYEDWEGINNLCTLDYGIYHENTLQKGTWFPKDQEQLFSDFPMLDNFQLNMGFPPVHQSIITQDSIVFHSDMHEIPDLVEEKKDKGKKENMCPTSLTSLELLNIYTKRLKKLKDERRSNELQNEAKFTTVDNGGRLSTEEVFRVAGARFIQLSAKQEDDMIVITNQFDCSISSLSDEEGKDVELAQLLLASAESVNNKQFNLASRLLTQCDYLSSTTGNPVQRVVYYYAEGLRDRIDRETGRIPLKISEGRGEQPIDVDKAMMTLNPALLACHQTLPFGKVLQFAGIQAIVDNVTSASKVHLIDFGIRIGMQGTVLMQALASRHQCPIELLKITAVGTLRQPIEETGKRLEFFAESMNFPFKFEVLIISDLNELKPESFEIEADEAVAVYCPLFLRTMILMPDRLETLMRVVRNLNPCVMVVTEVEGNHNSPSFVNRFIETLFFYGAVFDCLGTCMDEQNHENRIVIERFYYGQAINNIVSTEGEERTFRHVGVDIWRAFFTRYGMVETELSQSNLYQADLILKQVPCWSSCSLDMNGECLILGWKGTPLSSISAWNQDNTQKYGPISPLNEQDGLFSKSKALRLVLSGLAEPTTNGPCPNSQTSIELLNRCIDRLNKLKGVRGGTKVTDADTGGKLSPQETISLAGERYVALSTKKNDDHDMLSSTQSLTIEEIRDIELVELLLASAESVSNKLFDIATKLVNQCVFFSSSTEALREKIDLVTGRINSIVFEDEVKYQPLDIEEAMMNPLPELLACHETLPFAKVLEFAGMQAIVENVASASSVHLIDFVIRIGMHAVVLMQALATRHECPIELLKVTAVGKMRQKMKETGKRLETFAKSMNIPFRFKIALVSHMRDIKKELFDIEADEAVAVNCSLLLRSMITHPDHLETLMTVIKNLNPCIVVVTEFEGKHNSVSFNNRFIKALYFYGAFFDCFETCMDDQHEENRIKLERMYCGQGIRNMVAMEGHVRTCRHAEIGTWRAFFARFGMAEEDLGHSLLYQANLILKQVDCWSS</sequence>
<name>A0A4Y7J4Z9_PAPSO</name>
<dbReference type="PROSITE" id="PS50985">
    <property type="entry name" value="GRAS"/>
    <property type="match status" value="2"/>
</dbReference>
<dbReference type="Proteomes" id="UP000316621">
    <property type="component" value="Chromosome 3"/>
</dbReference>
<dbReference type="OMA" id="HENRIVI"/>
<keyword evidence="1" id="KW-0805">Transcription regulation</keyword>
<accession>A0A4Y7J4Z9</accession>
<feature type="region of interest" description="Leucine repeat II (LRII)" evidence="3">
    <location>
        <begin position="873"/>
        <end position="905"/>
    </location>
</feature>
<dbReference type="Gramene" id="RZC56224">
    <property type="protein sequence ID" value="RZC56224"/>
    <property type="gene ID" value="C5167_015074"/>
</dbReference>
<dbReference type="InterPro" id="IPR005202">
    <property type="entry name" value="TF_GRAS"/>
</dbReference>
<keyword evidence="5" id="KW-1185">Reference proteome</keyword>
<proteinExistence type="inferred from homology"/>
<dbReference type="STRING" id="3469.A0A4Y7J4Z9"/>
<comment type="similarity">
    <text evidence="3">Belongs to the GRAS family.</text>
</comment>
<feature type="region of interest" description="SAW" evidence="3">
    <location>
        <begin position="1009"/>
        <end position="1059"/>
    </location>
</feature>
<evidence type="ECO:0000256" key="1">
    <source>
        <dbReference type="ARBA" id="ARBA00023015"/>
    </source>
</evidence>
<feature type="region of interest" description="SAW" evidence="3">
    <location>
        <begin position="524"/>
        <end position="600"/>
    </location>
</feature>
<feature type="region of interest" description="Leucine repeat II (LRII)" evidence="3">
    <location>
        <begin position="388"/>
        <end position="420"/>
    </location>
</feature>
<feature type="region of interest" description="PFYRE" evidence="3">
    <location>
        <begin position="430"/>
        <end position="521"/>
    </location>
</feature>
<reference evidence="4 5" key="1">
    <citation type="journal article" date="2018" name="Science">
        <title>The opium poppy genome and morphinan production.</title>
        <authorList>
            <person name="Guo L."/>
            <person name="Winzer T."/>
            <person name="Yang X."/>
            <person name="Li Y."/>
            <person name="Ning Z."/>
            <person name="He Z."/>
            <person name="Teodor R."/>
            <person name="Lu Y."/>
            <person name="Bowser T.A."/>
            <person name="Graham I.A."/>
            <person name="Ye K."/>
        </authorList>
    </citation>
    <scope>NUCLEOTIDE SEQUENCE [LARGE SCALE GENOMIC DNA]</scope>
    <source>
        <strain evidence="5">cv. HN1</strain>
        <tissue evidence="4">Leaves</tissue>
    </source>
</reference>
<evidence type="ECO:0008006" key="6">
    <source>
        <dbReference type="Google" id="ProtNLM"/>
    </source>
</evidence>
<dbReference type="EMBL" id="CM010717">
    <property type="protein sequence ID" value="RZC56224.1"/>
    <property type="molecule type" value="Genomic_DNA"/>
</dbReference>
<evidence type="ECO:0000256" key="3">
    <source>
        <dbReference type="PROSITE-ProRule" id="PRU01191"/>
    </source>
</evidence>
<dbReference type="Pfam" id="PF03514">
    <property type="entry name" value="GRAS"/>
    <property type="match status" value="2"/>
</dbReference>
<protein>
    <recommendedName>
        <fullName evidence="6">DELLA protein</fullName>
    </recommendedName>
</protein>
<evidence type="ECO:0000256" key="2">
    <source>
        <dbReference type="ARBA" id="ARBA00023163"/>
    </source>
</evidence>
<evidence type="ECO:0000313" key="5">
    <source>
        <dbReference type="Proteomes" id="UP000316621"/>
    </source>
</evidence>
<organism evidence="4 5">
    <name type="scientific">Papaver somniferum</name>
    <name type="common">Opium poppy</name>
    <dbReference type="NCBI Taxonomy" id="3469"/>
    <lineage>
        <taxon>Eukaryota</taxon>
        <taxon>Viridiplantae</taxon>
        <taxon>Streptophyta</taxon>
        <taxon>Embryophyta</taxon>
        <taxon>Tracheophyta</taxon>
        <taxon>Spermatophyta</taxon>
        <taxon>Magnoliopsida</taxon>
        <taxon>Ranunculales</taxon>
        <taxon>Papaveraceae</taxon>
        <taxon>Papaveroideae</taxon>
        <taxon>Papaver</taxon>
    </lineage>
</organism>
<gene>
    <name evidence="4" type="ORF">C5167_015074</name>
</gene>
<comment type="caution">
    <text evidence="3">Lacks conserved residue(s) required for the propagation of feature annotation.</text>
</comment>
<feature type="region of interest" description="PFYRE" evidence="3">
    <location>
        <begin position="915"/>
        <end position="1006"/>
    </location>
</feature>
<dbReference type="AlphaFoldDB" id="A0A4Y7J4Z9"/>